<feature type="transmembrane region" description="Helical" evidence="1">
    <location>
        <begin position="227"/>
        <end position="246"/>
    </location>
</feature>
<feature type="transmembrane region" description="Helical" evidence="1">
    <location>
        <begin position="124"/>
        <end position="143"/>
    </location>
</feature>
<feature type="transmembrane region" description="Helical" evidence="1">
    <location>
        <begin position="66"/>
        <end position="88"/>
    </location>
</feature>
<feature type="transmembrane region" description="Helical" evidence="1">
    <location>
        <begin position="32"/>
        <end position="54"/>
    </location>
</feature>
<feature type="transmembrane region" description="Helical" evidence="1">
    <location>
        <begin position="341"/>
        <end position="360"/>
    </location>
</feature>
<dbReference type="Pfam" id="PF05940">
    <property type="entry name" value="NnrS"/>
    <property type="match status" value="1"/>
</dbReference>
<gene>
    <name evidence="2" type="ORF">OM33_21115</name>
</gene>
<feature type="transmembrane region" description="Helical" evidence="1">
    <location>
        <begin position="281"/>
        <end position="303"/>
    </location>
</feature>
<proteinExistence type="predicted"/>
<feature type="transmembrane region" description="Helical" evidence="1">
    <location>
        <begin position="309"/>
        <end position="329"/>
    </location>
</feature>
<dbReference type="InterPro" id="IPR010266">
    <property type="entry name" value="NnrS"/>
</dbReference>
<feature type="transmembrane region" description="Helical" evidence="1">
    <location>
        <begin position="100"/>
        <end position="118"/>
    </location>
</feature>
<evidence type="ECO:0000313" key="3">
    <source>
        <dbReference type="Proteomes" id="UP000030341"/>
    </source>
</evidence>
<reference evidence="2 3" key="1">
    <citation type="submission" date="2014-11" db="EMBL/GenBank/DDBJ databases">
        <title>Complete Genome Sequence of Pseudoalteromonas sp. Strain OCN003 Isolated from Kaneohe Bay, Oahu, Hawaii.</title>
        <authorList>
            <person name="Beurmann S."/>
            <person name="Videau P."/>
            <person name="Ushijima B."/>
            <person name="Smith A.M."/>
            <person name="Aeby G.S."/>
            <person name="Callahan S.M."/>
            <person name="Belcaid M."/>
        </authorList>
    </citation>
    <scope>NUCLEOTIDE SEQUENCE [LARGE SCALE GENOMIC DNA]</scope>
    <source>
        <strain evidence="2 3">OCN003</strain>
    </source>
</reference>
<dbReference type="OrthoDB" id="9770040at2"/>
<dbReference type="STRING" id="1348114.OM33_21115"/>
<feature type="transmembrane region" description="Helical" evidence="1">
    <location>
        <begin position="186"/>
        <end position="206"/>
    </location>
</feature>
<dbReference type="AlphaFoldDB" id="A0A0A7ELH2"/>
<sequence length="405" mass="44591">MLNIQEPQTQDNMPVSTFSEHAFFQLAFRSSFILGAIASILAMVIWLGFLNAWWQLNPTGLTPTVWHLHEMLFGFGATIATGFVLTAVQTWTGRPSIQGTPLLALLSLWLIIRVLFFINSTATVILATILQGVWWVSIIAVYAHLVLAAKNRRNYLFIPLFSVMALLEMALLISELTIDTAQALHLGRTMVLMFGILMGIVGGRVIPFFTRNGAKLSKVSHPPLLDTLLLVVSLLGTLVFFSHFYIALPLSPAYLMIAAGCLHLAKLSFWQSHKTLGISLLWSLHLAYGALGLGLILLGASYFTPLIPFSSGLHVITVGAMGLMILSMMSRVSLGHTGRMLLPKAIMSVAFLLLFLMAVTRALLPALGLSHFAWQVSALGWIIAFAIFVWVYFPVLIAPRQDSFR</sequence>
<keyword evidence="1" id="KW-0812">Transmembrane</keyword>
<organism evidence="2 3">
    <name type="scientific">Pseudoalteromonas piratica</name>
    <dbReference type="NCBI Taxonomy" id="1348114"/>
    <lineage>
        <taxon>Bacteria</taxon>
        <taxon>Pseudomonadati</taxon>
        <taxon>Pseudomonadota</taxon>
        <taxon>Gammaproteobacteria</taxon>
        <taxon>Alteromonadales</taxon>
        <taxon>Pseudoalteromonadaceae</taxon>
        <taxon>Pseudoalteromonas</taxon>
    </lineage>
</organism>
<dbReference type="Proteomes" id="UP000030341">
    <property type="component" value="Chromosome 2"/>
</dbReference>
<keyword evidence="3" id="KW-1185">Reference proteome</keyword>
<evidence type="ECO:0000256" key="1">
    <source>
        <dbReference type="SAM" id="Phobius"/>
    </source>
</evidence>
<protein>
    <submittedName>
        <fullName evidence="2">ATP synthase F0 subunit A</fullName>
    </submittedName>
</protein>
<dbReference type="EMBL" id="CP009889">
    <property type="protein sequence ID" value="AIY67520.1"/>
    <property type="molecule type" value="Genomic_DNA"/>
</dbReference>
<feature type="transmembrane region" description="Helical" evidence="1">
    <location>
        <begin position="372"/>
        <end position="397"/>
    </location>
</feature>
<evidence type="ECO:0000313" key="2">
    <source>
        <dbReference type="EMBL" id="AIY67520.1"/>
    </source>
</evidence>
<dbReference type="KEGG" id="pseo:OM33_21115"/>
<keyword evidence="1" id="KW-1133">Transmembrane helix</keyword>
<dbReference type="RefSeq" id="WP_040136583.1">
    <property type="nucleotide sequence ID" value="NZ_CP009889.1"/>
</dbReference>
<name>A0A0A7ELH2_9GAMM</name>
<feature type="transmembrane region" description="Helical" evidence="1">
    <location>
        <begin position="155"/>
        <end position="174"/>
    </location>
</feature>
<dbReference type="eggNOG" id="COG3213">
    <property type="taxonomic scope" value="Bacteria"/>
</dbReference>
<accession>A0A0A7ELH2</accession>
<dbReference type="HOGENOM" id="CLU_041785_2_0_6"/>
<keyword evidence="1" id="KW-0472">Membrane</keyword>